<evidence type="ECO:0000313" key="5">
    <source>
        <dbReference type="Proteomes" id="UP000635477"/>
    </source>
</evidence>
<proteinExistence type="predicted"/>
<keyword evidence="1" id="KW-0863">Zinc-finger</keyword>
<keyword evidence="1" id="KW-0862">Zinc</keyword>
<keyword evidence="1" id="KW-0479">Metal-binding</keyword>
<dbReference type="InterPro" id="IPR013087">
    <property type="entry name" value="Znf_C2H2_type"/>
</dbReference>
<dbReference type="Proteomes" id="UP000635477">
    <property type="component" value="Unassembled WGS sequence"/>
</dbReference>
<dbReference type="PROSITE" id="PS50157">
    <property type="entry name" value="ZINC_FINGER_C2H2_2"/>
    <property type="match status" value="1"/>
</dbReference>
<feature type="domain" description="C2H2-type" evidence="3">
    <location>
        <begin position="195"/>
        <end position="223"/>
    </location>
</feature>
<dbReference type="PROSITE" id="PS00028">
    <property type="entry name" value="ZINC_FINGER_C2H2_1"/>
    <property type="match status" value="1"/>
</dbReference>
<dbReference type="EMBL" id="JABEYC010000131">
    <property type="protein sequence ID" value="KAF4982184.1"/>
    <property type="molecule type" value="Genomic_DNA"/>
</dbReference>
<name>A0A8H4URG2_9HYPO</name>
<reference evidence="4" key="1">
    <citation type="journal article" date="2020" name="BMC Genomics">
        <title>Correction to: Identification and distribution of gene clusters required for synthesis of sphingolipid metabolism inhibitors in diverse species of the filamentous fungus Fusarium.</title>
        <authorList>
            <person name="Kim H.S."/>
            <person name="Lohmar J.M."/>
            <person name="Busman M."/>
            <person name="Brown D.W."/>
            <person name="Naumann T.A."/>
            <person name="Divon H.H."/>
            <person name="Lysoe E."/>
            <person name="Uhlig S."/>
            <person name="Proctor R.H."/>
        </authorList>
    </citation>
    <scope>NUCLEOTIDE SEQUENCE</scope>
    <source>
        <strain evidence="4">NRRL 22465</strain>
    </source>
</reference>
<keyword evidence="5" id="KW-1185">Reference proteome</keyword>
<gene>
    <name evidence="4" type="ORF">FZEAL_2162</name>
</gene>
<evidence type="ECO:0000256" key="1">
    <source>
        <dbReference type="PROSITE-ProRule" id="PRU00042"/>
    </source>
</evidence>
<evidence type="ECO:0000259" key="3">
    <source>
        <dbReference type="PROSITE" id="PS50157"/>
    </source>
</evidence>
<feature type="region of interest" description="Disordered" evidence="2">
    <location>
        <begin position="140"/>
        <end position="189"/>
    </location>
</feature>
<reference evidence="4" key="2">
    <citation type="submission" date="2020-05" db="EMBL/GenBank/DDBJ databases">
        <authorList>
            <person name="Kim H.-S."/>
            <person name="Proctor R.H."/>
            <person name="Brown D.W."/>
        </authorList>
    </citation>
    <scope>NUCLEOTIDE SEQUENCE</scope>
    <source>
        <strain evidence="4">NRRL 22465</strain>
    </source>
</reference>
<comment type="caution">
    <text evidence="4">The sequence shown here is derived from an EMBL/GenBank/DDBJ whole genome shotgun (WGS) entry which is preliminary data.</text>
</comment>
<feature type="compositionally biased region" description="Polar residues" evidence="2">
    <location>
        <begin position="140"/>
        <end position="149"/>
    </location>
</feature>
<dbReference type="AlphaFoldDB" id="A0A8H4URG2"/>
<evidence type="ECO:0000313" key="4">
    <source>
        <dbReference type="EMBL" id="KAF4982184.1"/>
    </source>
</evidence>
<sequence length="303" mass="33205">MINDFSHKHPRIAIQAAVAAREAAAHHQKGLHRKLYMTNTPKINPHCRPPLSPCSAGTSPLSSNLVKEPLTSGIADEQWWLDSGYYDRDCDPGPLPGVGDDMTGCILGLTSPAIEPRVHGPDSTREGLTLLLETTDPSTIHHSVSHLQPQPSPPSTCALSPSSDELTSSSSASASYEKRSSESTTSSPATNVSKLNCDFCGEPFNDVDSLCTHLISYHAASKPFHCGRATCVTHHELRSLKRHLKTIHLRALYICRCGHSGRKDKHCDHLKRDNCTGRSPYRLWKTEEGKTEETTGEQRTNLS</sequence>
<protein>
    <recommendedName>
        <fullName evidence="3">C2H2-type domain-containing protein</fullName>
    </recommendedName>
</protein>
<organism evidence="4 5">
    <name type="scientific">Fusarium zealandicum</name>
    <dbReference type="NCBI Taxonomy" id="1053134"/>
    <lineage>
        <taxon>Eukaryota</taxon>
        <taxon>Fungi</taxon>
        <taxon>Dikarya</taxon>
        <taxon>Ascomycota</taxon>
        <taxon>Pezizomycotina</taxon>
        <taxon>Sordariomycetes</taxon>
        <taxon>Hypocreomycetidae</taxon>
        <taxon>Hypocreales</taxon>
        <taxon>Nectriaceae</taxon>
        <taxon>Fusarium</taxon>
        <taxon>Fusarium staphyleae species complex</taxon>
    </lineage>
</organism>
<evidence type="ECO:0000256" key="2">
    <source>
        <dbReference type="SAM" id="MobiDB-lite"/>
    </source>
</evidence>
<feature type="compositionally biased region" description="Low complexity" evidence="2">
    <location>
        <begin position="158"/>
        <end position="175"/>
    </location>
</feature>
<dbReference type="Gene3D" id="3.30.160.60">
    <property type="entry name" value="Classic Zinc Finger"/>
    <property type="match status" value="1"/>
</dbReference>
<dbReference type="OrthoDB" id="5106149at2759"/>
<dbReference type="GO" id="GO:0008270">
    <property type="term" value="F:zinc ion binding"/>
    <property type="evidence" value="ECO:0007669"/>
    <property type="project" value="UniProtKB-KW"/>
</dbReference>
<accession>A0A8H4URG2</accession>